<dbReference type="EMBL" id="LFMY01000011">
    <property type="protein sequence ID" value="OKL57466.1"/>
    <property type="molecule type" value="Genomic_DNA"/>
</dbReference>
<dbReference type="Proteomes" id="UP000214365">
    <property type="component" value="Unassembled WGS sequence"/>
</dbReference>
<dbReference type="GO" id="GO:0046872">
    <property type="term" value="F:metal ion binding"/>
    <property type="evidence" value="ECO:0007669"/>
    <property type="project" value="UniProtKB-KW"/>
</dbReference>
<evidence type="ECO:0000313" key="7">
    <source>
        <dbReference type="Proteomes" id="UP000214365"/>
    </source>
</evidence>
<sequence length="344" mass="39215">MVPELQCGICKKNFDNLEVSPSQTALSGSNNSSLDEGFNDLLNIYQPAPPVVRSFWPRKMPFRDLSLNRKYVLVNLSSYPRMMLPESKDSAPPFVHSQSLVKNLLDRKFESDSLARCAGIVAMWSVKNKDNSVYIWRAIRSEQERIFQQCYDYDDWELVAALQAMCIYCILRILEKDETVTDFDIPLIVTMTKVARRVGAQPAIHIRSEKSLLPRWEQWIIGESVRRTVFIIFIISSLFDVSVGLDHQACGSAGYLAEMPLPSTKSMWNSSTEADWTQEYMLSPVQSDLDQLLLFRDLLSQPNYNDENNISEGGWMLDYWLTNVDEMGTLVVTAAKFSGNAFSN</sequence>
<comment type="caution">
    <text evidence="6">The sequence shown here is derived from an EMBL/GenBank/DDBJ whole genome shotgun (WGS) entry which is preliminary data.</text>
</comment>
<evidence type="ECO:0008006" key="8">
    <source>
        <dbReference type="Google" id="ProtNLM"/>
    </source>
</evidence>
<name>A0A225AR97_TALAT</name>
<dbReference type="RefSeq" id="XP_020117587.1">
    <property type="nucleotide sequence ID" value="XM_020262253.1"/>
</dbReference>
<keyword evidence="5" id="KW-0539">Nucleus</keyword>
<evidence type="ECO:0000256" key="1">
    <source>
        <dbReference type="ARBA" id="ARBA00022723"/>
    </source>
</evidence>
<dbReference type="STRING" id="1441469.A0A225AR97"/>
<evidence type="ECO:0000256" key="2">
    <source>
        <dbReference type="ARBA" id="ARBA00022833"/>
    </source>
</evidence>
<gene>
    <name evidence="6" type="ORF">UA08_06932</name>
</gene>
<accession>A0A225AR97</accession>
<dbReference type="GeneID" id="31006688"/>
<keyword evidence="4" id="KW-0804">Transcription</keyword>
<dbReference type="OrthoDB" id="4227083at2759"/>
<dbReference type="AlphaFoldDB" id="A0A225AR97"/>
<proteinExistence type="predicted"/>
<keyword evidence="7" id="KW-1185">Reference proteome</keyword>
<evidence type="ECO:0000313" key="6">
    <source>
        <dbReference type="EMBL" id="OKL57466.1"/>
    </source>
</evidence>
<keyword evidence="3" id="KW-0805">Transcription regulation</keyword>
<evidence type="ECO:0000256" key="5">
    <source>
        <dbReference type="ARBA" id="ARBA00023242"/>
    </source>
</evidence>
<organism evidence="6 7">
    <name type="scientific">Talaromyces atroroseus</name>
    <dbReference type="NCBI Taxonomy" id="1441469"/>
    <lineage>
        <taxon>Eukaryota</taxon>
        <taxon>Fungi</taxon>
        <taxon>Dikarya</taxon>
        <taxon>Ascomycota</taxon>
        <taxon>Pezizomycotina</taxon>
        <taxon>Eurotiomycetes</taxon>
        <taxon>Eurotiomycetidae</taxon>
        <taxon>Eurotiales</taxon>
        <taxon>Trichocomaceae</taxon>
        <taxon>Talaromyces</taxon>
        <taxon>Talaromyces sect. Trachyspermi</taxon>
    </lineage>
</organism>
<evidence type="ECO:0000256" key="3">
    <source>
        <dbReference type="ARBA" id="ARBA00023015"/>
    </source>
</evidence>
<keyword evidence="2" id="KW-0862">Zinc</keyword>
<protein>
    <recommendedName>
        <fullName evidence="8">Transcription factor domain-containing protein</fullName>
    </recommendedName>
</protein>
<reference evidence="6 7" key="1">
    <citation type="submission" date="2015-06" db="EMBL/GenBank/DDBJ databases">
        <title>Talaromyces atroroseus IBT 11181 draft genome.</title>
        <authorList>
            <person name="Rasmussen K.B."/>
            <person name="Rasmussen S."/>
            <person name="Petersen B."/>
            <person name="Sicheritz-Ponten T."/>
            <person name="Mortensen U.H."/>
            <person name="Thrane U."/>
        </authorList>
    </citation>
    <scope>NUCLEOTIDE SEQUENCE [LARGE SCALE GENOMIC DNA]</scope>
    <source>
        <strain evidence="6 7">IBT 11181</strain>
    </source>
</reference>
<dbReference type="PANTHER" id="PTHR47660:SF3">
    <property type="entry name" value="FINGER DOMAIN PROTEIN, PUTATIVE (AFU_ORTHOLOGUE AFUA_4G03310)-RELATED"/>
    <property type="match status" value="1"/>
</dbReference>
<evidence type="ECO:0000256" key="4">
    <source>
        <dbReference type="ARBA" id="ARBA00023163"/>
    </source>
</evidence>
<keyword evidence="1" id="KW-0479">Metal-binding</keyword>
<dbReference type="PANTHER" id="PTHR47660">
    <property type="entry name" value="TRANSCRIPTION FACTOR WITH C2H2 AND ZN(2)-CYS(6) DNA BINDING DOMAIN (EUROFUNG)-RELATED-RELATED"/>
    <property type="match status" value="1"/>
</dbReference>